<dbReference type="EMBL" id="CAADJA010000002">
    <property type="protein sequence ID" value="VFS45526.1"/>
    <property type="molecule type" value="Genomic_DNA"/>
</dbReference>
<dbReference type="InterPro" id="IPR019303">
    <property type="entry name" value="vWA_TerF_C"/>
</dbReference>
<feature type="domain" description="vWA found in TerF C terminus" evidence="1">
    <location>
        <begin position="1"/>
        <end position="80"/>
    </location>
</feature>
<proteinExistence type="predicted"/>
<sequence>MDAVIETFKGSKEPVFVVFITDGGISKAKAIKDAIRVSADYPIFWKFVGLGGHNYGILEELDIYRPTDRQYQLFAIDDFNQNV</sequence>
<dbReference type="Proteomes" id="UP000373449">
    <property type="component" value="Unassembled WGS sequence"/>
</dbReference>
<dbReference type="Pfam" id="PF10138">
    <property type="entry name" value="vWA-TerF-like"/>
    <property type="match status" value="1"/>
</dbReference>
<evidence type="ECO:0000259" key="1">
    <source>
        <dbReference type="Pfam" id="PF10138"/>
    </source>
</evidence>
<name>A0A484ZCQ4_9GAMM</name>
<accession>A0A484ZCQ4</accession>
<dbReference type="AlphaFoldDB" id="A0A484ZCQ4"/>
<evidence type="ECO:0000313" key="3">
    <source>
        <dbReference type="Proteomes" id="UP000373449"/>
    </source>
</evidence>
<organism evidence="2 3">
    <name type="scientific">Budvicia aquatica</name>
    <dbReference type="NCBI Taxonomy" id="82979"/>
    <lineage>
        <taxon>Bacteria</taxon>
        <taxon>Pseudomonadati</taxon>
        <taxon>Pseudomonadota</taxon>
        <taxon>Gammaproteobacteria</taxon>
        <taxon>Enterobacterales</taxon>
        <taxon>Budviciaceae</taxon>
        <taxon>Budvicia</taxon>
    </lineage>
</organism>
<dbReference type="InterPro" id="IPR036465">
    <property type="entry name" value="vWFA_dom_sf"/>
</dbReference>
<evidence type="ECO:0000313" key="2">
    <source>
        <dbReference type="EMBL" id="VFS45526.1"/>
    </source>
</evidence>
<reference evidence="2 3" key="1">
    <citation type="submission" date="2019-03" db="EMBL/GenBank/DDBJ databases">
        <authorList>
            <consortium name="Pathogen Informatics"/>
        </authorList>
    </citation>
    <scope>NUCLEOTIDE SEQUENCE [LARGE SCALE GENOMIC DNA]</scope>
    <source>
        <strain evidence="2 3">NCTC12282</strain>
    </source>
</reference>
<gene>
    <name evidence="2" type="ORF">NCTC12282_00403</name>
</gene>
<dbReference type="SUPFAM" id="SSF53300">
    <property type="entry name" value="vWA-like"/>
    <property type="match status" value="1"/>
</dbReference>
<protein>
    <recommendedName>
        <fullName evidence="1">vWA found in TerF C terminus domain-containing protein</fullName>
    </recommendedName>
</protein>